<dbReference type="Pfam" id="PF18765">
    <property type="entry name" value="Polbeta"/>
    <property type="match status" value="1"/>
</dbReference>
<gene>
    <name evidence="2" type="ORF">AMD01_00005</name>
</gene>
<accession>A0A0M0LPR5</accession>
<dbReference type="EMBL" id="LILC01000001">
    <property type="protein sequence ID" value="KOO52728.1"/>
    <property type="molecule type" value="Genomic_DNA"/>
</dbReference>
<protein>
    <submittedName>
        <fullName evidence="2">DNA polymerase subunit beta</fullName>
    </submittedName>
</protein>
<name>A0A0M0LPR5_9BACI</name>
<dbReference type="PANTHER" id="PTHR43852:SF2">
    <property type="entry name" value="PROTEIN ADENYLYLTRANSFERASE MNTA"/>
    <property type="match status" value="1"/>
</dbReference>
<dbReference type="NCBIfam" id="NF047752">
    <property type="entry name" value="MntA_antitoxin"/>
    <property type="match status" value="1"/>
</dbReference>
<sequence length="136" mass="15758">MMLDKDIEKAIVDFLIKELLPSTVYLFGSQATKHAHKKSDYDIAYLSEKMLSHYERFMLAQQLASNLNRDVDLIDLDKASTVFQAQVVGHGKVLYCTDENDRLMFEMLTFKKYARLNEERKEILDAIAETGQVFKD</sequence>
<dbReference type="Gene3D" id="3.30.460.10">
    <property type="entry name" value="Beta Polymerase, domain 2"/>
    <property type="match status" value="1"/>
</dbReference>
<keyword evidence="3" id="KW-1185">Reference proteome</keyword>
<dbReference type="PATRIC" id="fig|284581.3.peg.2646"/>
<dbReference type="Proteomes" id="UP000037558">
    <property type="component" value="Unassembled WGS sequence"/>
</dbReference>
<dbReference type="PANTHER" id="PTHR43852">
    <property type="entry name" value="NUCLEOTIDYLTRANSFERASE"/>
    <property type="match status" value="1"/>
</dbReference>
<dbReference type="AlphaFoldDB" id="A0A0M0LPR5"/>
<proteinExistence type="predicted"/>
<comment type="caution">
    <text evidence="2">The sequence shown here is derived from an EMBL/GenBank/DDBJ whole genome shotgun (WGS) entry which is preliminary data.</text>
</comment>
<dbReference type="InterPro" id="IPR041633">
    <property type="entry name" value="Polbeta"/>
</dbReference>
<organism evidence="2 3">
    <name type="scientific">Priestia koreensis</name>
    <dbReference type="NCBI Taxonomy" id="284581"/>
    <lineage>
        <taxon>Bacteria</taxon>
        <taxon>Bacillati</taxon>
        <taxon>Bacillota</taxon>
        <taxon>Bacilli</taxon>
        <taxon>Bacillales</taxon>
        <taxon>Bacillaceae</taxon>
        <taxon>Priestia</taxon>
    </lineage>
</organism>
<reference evidence="3" key="1">
    <citation type="submission" date="2015-08" db="EMBL/GenBank/DDBJ databases">
        <title>Fjat-14210 dsm16467.</title>
        <authorList>
            <person name="Liu B."/>
            <person name="Wang J."/>
            <person name="Zhu Y."/>
            <person name="Liu G."/>
            <person name="Chen Q."/>
            <person name="Chen Z."/>
            <person name="Lan J."/>
            <person name="Che J."/>
            <person name="Ge C."/>
            <person name="Shi H."/>
            <person name="Pan Z."/>
            <person name="Liu X."/>
        </authorList>
    </citation>
    <scope>NUCLEOTIDE SEQUENCE [LARGE SCALE GENOMIC DNA]</scope>
    <source>
        <strain evidence="3">DSM 16467</strain>
    </source>
</reference>
<dbReference type="SUPFAM" id="SSF81301">
    <property type="entry name" value="Nucleotidyltransferase"/>
    <property type="match status" value="1"/>
</dbReference>
<feature type="domain" description="Polymerase beta nucleotidyltransferase" evidence="1">
    <location>
        <begin position="11"/>
        <end position="100"/>
    </location>
</feature>
<dbReference type="InterPro" id="IPR052930">
    <property type="entry name" value="TA_antitoxin_MntA"/>
</dbReference>
<dbReference type="InterPro" id="IPR043519">
    <property type="entry name" value="NT_sf"/>
</dbReference>
<dbReference type="CDD" id="cd05403">
    <property type="entry name" value="NT_KNTase_like"/>
    <property type="match status" value="1"/>
</dbReference>
<evidence type="ECO:0000313" key="2">
    <source>
        <dbReference type="EMBL" id="KOO52728.1"/>
    </source>
</evidence>
<evidence type="ECO:0000259" key="1">
    <source>
        <dbReference type="Pfam" id="PF18765"/>
    </source>
</evidence>
<evidence type="ECO:0000313" key="3">
    <source>
        <dbReference type="Proteomes" id="UP000037558"/>
    </source>
</evidence>